<evidence type="ECO:0000313" key="1">
    <source>
        <dbReference type="EMBL" id="DAF54487.1"/>
    </source>
</evidence>
<sequence>MKKSALFLLPLLILSCEEQKEHHFIVVHNNYKDTTEVVAKYWRTCLDGKELPNGMFSITEFHSDNGASYIYNVDCIIARDSINNK</sequence>
<dbReference type="PROSITE" id="PS51257">
    <property type="entry name" value="PROKAR_LIPOPROTEIN"/>
    <property type="match status" value="1"/>
</dbReference>
<reference evidence="1" key="1">
    <citation type="journal article" date="2021" name="Proc. Natl. Acad. Sci. U.S.A.">
        <title>A Catalog of Tens of Thousands of Viruses from Human Metagenomes Reveals Hidden Associations with Chronic Diseases.</title>
        <authorList>
            <person name="Tisza M.J."/>
            <person name="Buck C.B."/>
        </authorList>
    </citation>
    <scope>NUCLEOTIDE SEQUENCE</scope>
    <source>
        <strain evidence="1">CtKwY15</strain>
    </source>
</reference>
<accession>A0A8S5SUY9</accession>
<proteinExistence type="predicted"/>
<dbReference type="EMBL" id="BK032679">
    <property type="protein sequence ID" value="DAF54487.1"/>
    <property type="molecule type" value="Genomic_DNA"/>
</dbReference>
<organism evidence="1">
    <name type="scientific">Siphoviridae sp. ctKwY15</name>
    <dbReference type="NCBI Taxonomy" id="2827843"/>
    <lineage>
        <taxon>Viruses</taxon>
        <taxon>Duplodnaviria</taxon>
        <taxon>Heunggongvirae</taxon>
        <taxon>Uroviricota</taxon>
        <taxon>Caudoviricetes</taxon>
    </lineage>
</organism>
<evidence type="ECO:0008006" key="2">
    <source>
        <dbReference type="Google" id="ProtNLM"/>
    </source>
</evidence>
<name>A0A8S5SUY9_9CAUD</name>
<protein>
    <recommendedName>
        <fullName evidence="2">Lipoprotein</fullName>
    </recommendedName>
</protein>